<evidence type="ECO:0000313" key="1">
    <source>
        <dbReference type="EMBL" id="KAL0298811.1"/>
    </source>
</evidence>
<name>A0AAW2JZ19_SESRA</name>
<reference evidence="1" key="1">
    <citation type="submission" date="2020-06" db="EMBL/GenBank/DDBJ databases">
        <authorList>
            <person name="Li T."/>
            <person name="Hu X."/>
            <person name="Zhang T."/>
            <person name="Song X."/>
            <person name="Zhang H."/>
            <person name="Dai N."/>
            <person name="Sheng W."/>
            <person name="Hou X."/>
            <person name="Wei L."/>
        </authorList>
    </citation>
    <scope>NUCLEOTIDE SEQUENCE</scope>
    <source>
        <strain evidence="1">G02</strain>
        <tissue evidence="1">Leaf</tissue>
    </source>
</reference>
<protein>
    <submittedName>
        <fullName evidence="1">Uncharacterized protein</fullName>
    </submittedName>
</protein>
<dbReference type="EMBL" id="JACGWJ010000031">
    <property type="protein sequence ID" value="KAL0298811.1"/>
    <property type="molecule type" value="Genomic_DNA"/>
</dbReference>
<comment type="caution">
    <text evidence="1">The sequence shown here is derived from an EMBL/GenBank/DDBJ whole genome shotgun (WGS) entry which is preliminary data.</text>
</comment>
<dbReference type="AlphaFoldDB" id="A0AAW2JZ19"/>
<sequence>MSSFQVVSEPGSMWGYGYIYKHDYQCTACRQCNACAGVSLRAAWHHAVRAQQTVRTGKSCRTQRRAAGSMVLCATAMANADGWAILDVSSRE</sequence>
<proteinExistence type="predicted"/>
<organism evidence="1">
    <name type="scientific">Sesamum radiatum</name>
    <name type="common">Black benniseed</name>
    <dbReference type="NCBI Taxonomy" id="300843"/>
    <lineage>
        <taxon>Eukaryota</taxon>
        <taxon>Viridiplantae</taxon>
        <taxon>Streptophyta</taxon>
        <taxon>Embryophyta</taxon>
        <taxon>Tracheophyta</taxon>
        <taxon>Spermatophyta</taxon>
        <taxon>Magnoliopsida</taxon>
        <taxon>eudicotyledons</taxon>
        <taxon>Gunneridae</taxon>
        <taxon>Pentapetalae</taxon>
        <taxon>asterids</taxon>
        <taxon>lamiids</taxon>
        <taxon>Lamiales</taxon>
        <taxon>Pedaliaceae</taxon>
        <taxon>Sesamum</taxon>
    </lineage>
</organism>
<reference evidence="1" key="2">
    <citation type="journal article" date="2024" name="Plant">
        <title>Genomic evolution and insights into agronomic trait innovations of Sesamum species.</title>
        <authorList>
            <person name="Miao H."/>
            <person name="Wang L."/>
            <person name="Qu L."/>
            <person name="Liu H."/>
            <person name="Sun Y."/>
            <person name="Le M."/>
            <person name="Wang Q."/>
            <person name="Wei S."/>
            <person name="Zheng Y."/>
            <person name="Lin W."/>
            <person name="Duan Y."/>
            <person name="Cao H."/>
            <person name="Xiong S."/>
            <person name="Wang X."/>
            <person name="Wei L."/>
            <person name="Li C."/>
            <person name="Ma Q."/>
            <person name="Ju M."/>
            <person name="Zhao R."/>
            <person name="Li G."/>
            <person name="Mu C."/>
            <person name="Tian Q."/>
            <person name="Mei H."/>
            <person name="Zhang T."/>
            <person name="Gao T."/>
            <person name="Zhang H."/>
        </authorList>
    </citation>
    <scope>NUCLEOTIDE SEQUENCE</scope>
    <source>
        <strain evidence="1">G02</strain>
    </source>
</reference>
<accession>A0AAW2JZ19</accession>
<gene>
    <name evidence="1" type="ORF">Sradi_6540900</name>
</gene>